<keyword evidence="4" id="KW-0479">Metal-binding</keyword>
<evidence type="ECO:0000256" key="2">
    <source>
        <dbReference type="ARBA" id="ARBA00022741"/>
    </source>
</evidence>
<sequence length="188" mass="21689">MKKEFRKKVISERKKQNPDIINSNSQLIFQNLLKLDAIKKAKTIMAYLDFNNEVQTDTIINYLLSKNQKVVVPISIVDERKLLLSQLKDIETEVSIGTYGIREPKSEFIRPVNAKDIDIVIVPAVAYDTNGYRLGYGGGYYDRFLESLRDDCITIGIAFEIQIFDEVPKEDHDAQLDYIITEKRIIKI</sequence>
<protein>
    <recommendedName>
        <fullName evidence="4">5-formyltetrahydrofolate cyclo-ligase</fullName>
        <ecNumber evidence="4">6.3.3.2</ecNumber>
    </recommendedName>
</protein>
<dbReference type="EMBL" id="CP120733">
    <property type="protein sequence ID" value="WFD10661.1"/>
    <property type="molecule type" value="Genomic_DNA"/>
</dbReference>
<dbReference type="SUPFAM" id="SSF100950">
    <property type="entry name" value="NagB/RpiA/CoA transferase-like"/>
    <property type="match status" value="1"/>
</dbReference>
<keyword evidence="2 4" id="KW-0547">Nucleotide-binding</keyword>
<reference evidence="5 6" key="1">
    <citation type="submission" date="2023-03" db="EMBL/GenBank/DDBJ databases">
        <title>Complete genome sequence of Tepidibacter sp. SWIR-1, isolated from a deep-sea hydrothermal vent.</title>
        <authorList>
            <person name="Li X."/>
        </authorList>
    </citation>
    <scope>NUCLEOTIDE SEQUENCE [LARGE SCALE GENOMIC DNA]</scope>
    <source>
        <strain evidence="5 6">SWIR-1</strain>
    </source>
</reference>
<dbReference type="PANTHER" id="PTHR23407:SF1">
    <property type="entry name" value="5-FORMYLTETRAHYDROFOLATE CYCLO-LIGASE"/>
    <property type="match status" value="1"/>
</dbReference>
<dbReference type="Proteomes" id="UP001222800">
    <property type="component" value="Chromosome"/>
</dbReference>
<evidence type="ECO:0000313" key="6">
    <source>
        <dbReference type="Proteomes" id="UP001222800"/>
    </source>
</evidence>
<organism evidence="5 6">
    <name type="scientific">Tepidibacter hydrothermalis</name>
    <dbReference type="NCBI Taxonomy" id="3036126"/>
    <lineage>
        <taxon>Bacteria</taxon>
        <taxon>Bacillati</taxon>
        <taxon>Bacillota</taxon>
        <taxon>Clostridia</taxon>
        <taxon>Peptostreptococcales</taxon>
        <taxon>Peptostreptococcaceae</taxon>
        <taxon>Tepidibacter</taxon>
    </lineage>
</organism>
<evidence type="ECO:0000313" key="5">
    <source>
        <dbReference type="EMBL" id="WFD10661.1"/>
    </source>
</evidence>
<keyword evidence="4" id="KW-0460">Magnesium</keyword>
<accession>A0ABY8ECL2</accession>
<comment type="similarity">
    <text evidence="1 4">Belongs to the 5-formyltetrahydrofolate cyclo-ligase family.</text>
</comment>
<dbReference type="PIRSF" id="PIRSF006806">
    <property type="entry name" value="FTHF_cligase"/>
    <property type="match status" value="1"/>
</dbReference>
<proteinExistence type="inferred from homology"/>
<dbReference type="InterPro" id="IPR037171">
    <property type="entry name" value="NagB/RpiA_transferase-like"/>
</dbReference>
<keyword evidence="6" id="KW-1185">Reference proteome</keyword>
<dbReference type="EC" id="6.3.3.2" evidence="4"/>
<evidence type="ECO:0000256" key="4">
    <source>
        <dbReference type="RuleBase" id="RU361279"/>
    </source>
</evidence>
<dbReference type="NCBIfam" id="TIGR02727">
    <property type="entry name" value="MTHFS_bact"/>
    <property type="match status" value="1"/>
</dbReference>
<dbReference type="Pfam" id="PF01812">
    <property type="entry name" value="5-FTHF_cyc-lig"/>
    <property type="match status" value="1"/>
</dbReference>
<dbReference type="RefSeq" id="WP_277732628.1">
    <property type="nucleotide sequence ID" value="NZ_CP120733.1"/>
</dbReference>
<dbReference type="Gene3D" id="3.40.50.10420">
    <property type="entry name" value="NagB/RpiA/CoA transferase-like"/>
    <property type="match status" value="1"/>
</dbReference>
<name>A0ABY8ECL2_9FIRM</name>
<dbReference type="InterPro" id="IPR002698">
    <property type="entry name" value="FTHF_cligase"/>
</dbReference>
<comment type="cofactor">
    <cofactor evidence="4">
        <name>Mg(2+)</name>
        <dbReference type="ChEBI" id="CHEBI:18420"/>
    </cofactor>
</comment>
<dbReference type="InterPro" id="IPR024185">
    <property type="entry name" value="FTHF_cligase-like_sf"/>
</dbReference>
<evidence type="ECO:0000256" key="3">
    <source>
        <dbReference type="ARBA" id="ARBA00022840"/>
    </source>
</evidence>
<dbReference type="GO" id="GO:0030272">
    <property type="term" value="F:5-formyltetrahydrofolate cyclo-ligase activity"/>
    <property type="evidence" value="ECO:0007669"/>
    <property type="project" value="UniProtKB-EC"/>
</dbReference>
<keyword evidence="5" id="KW-0436">Ligase</keyword>
<evidence type="ECO:0000256" key="1">
    <source>
        <dbReference type="ARBA" id="ARBA00010638"/>
    </source>
</evidence>
<comment type="catalytic activity">
    <reaction evidence="4">
        <text>(6S)-5-formyl-5,6,7,8-tetrahydrofolate + ATP = (6R)-5,10-methenyltetrahydrofolate + ADP + phosphate</text>
        <dbReference type="Rhea" id="RHEA:10488"/>
        <dbReference type="ChEBI" id="CHEBI:30616"/>
        <dbReference type="ChEBI" id="CHEBI:43474"/>
        <dbReference type="ChEBI" id="CHEBI:57455"/>
        <dbReference type="ChEBI" id="CHEBI:57457"/>
        <dbReference type="ChEBI" id="CHEBI:456216"/>
        <dbReference type="EC" id="6.3.3.2"/>
    </reaction>
</comment>
<dbReference type="PANTHER" id="PTHR23407">
    <property type="entry name" value="ATPASE INHIBITOR/5-FORMYLTETRAHYDROFOLATE CYCLO-LIGASE"/>
    <property type="match status" value="1"/>
</dbReference>
<keyword evidence="3 4" id="KW-0067">ATP-binding</keyword>
<gene>
    <name evidence="5" type="ORF">P4S50_00885</name>
</gene>